<feature type="compositionally biased region" description="Pro residues" evidence="1">
    <location>
        <begin position="1"/>
        <end position="12"/>
    </location>
</feature>
<evidence type="ECO:0000256" key="1">
    <source>
        <dbReference type="SAM" id="MobiDB-lite"/>
    </source>
</evidence>
<dbReference type="Proteomes" id="UP000324222">
    <property type="component" value="Unassembled WGS sequence"/>
</dbReference>
<feature type="compositionally biased region" description="Pro residues" evidence="1">
    <location>
        <begin position="40"/>
        <end position="54"/>
    </location>
</feature>
<comment type="caution">
    <text evidence="2">The sequence shown here is derived from an EMBL/GenBank/DDBJ whole genome shotgun (WGS) entry which is preliminary data.</text>
</comment>
<reference evidence="2 3" key="1">
    <citation type="submission" date="2019-05" db="EMBL/GenBank/DDBJ databases">
        <title>Another draft genome of Portunus trituberculatus and its Hox gene families provides insights of decapod evolution.</title>
        <authorList>
            <person name="Jeong J.-H."/>
            <person name="Song I."/>
            <person name="Kim S."/>
            <person name="Choi T."/>
            <person name="Kim D."/>
            <person name="Ryu S."/>
            <person name="Kim W."/>
        </authorList>
    </citation>
    <scope>NUCLEOTIDE SEQUENCE [LARGE SCALE GENOMIC DNA]</scope>
    <source>
        <tissue evidence="2">Muscle</tissue>
    </source>
</reference>
<proteinExistence type="predicted"/>
<evidence type="ECO:0000313" key="2">
    <source>
        <dbReference type="EMBL" id="MPC95067.1"/>
    </source>
</evidence>
<sequence>MQLPSPPSPPSADPASPHPSLAFLIPAMPLTLGKTNSPGTLPPPHVTSPRPPPTSTSTLTLSLPHSHPSFLVIPVRKLTPINNQRLLKLLKENERVRVTG</sequence>
<protein>
    <submittedName>
        <fullName evidence="2">Uncharacterized protein</fullName>
    </submittedName>
</protein>
<name>A0A5B7JPM7_PORTR</name>
<organism evidence="2 3">
    <name type="scientific">Portunus trituberculatus</name>
    <name type="common">Swimming crab</name>
    <name type="synonym">Neptunus trituberculatus</name>
    <dbReference type="NCBI Taxonomy" id="210409"/>
    <lineage>
        <taxon>Eukaryota</taxon>
        <taxon>Metazoa</taxon>
        <taxon>Ecdysozoa</taxon>
        <taxon>Arthropoda</taxon>
        <taxon>Crustacea</taxon>
        <taxon>Multicrustacea</taxon>
        <taxon>Malacostraca</taxon>
        <taxon>Eumalacostraca</taxon>
        <taxon>Eucarida</taxon>
        <taxon>Decapoda</taxon>
        <taxon>Pleocyemata</taxon>
        <taxon>Brachyura</taxon>
        <taxon>Eubrachyura</taxon>
        <taxon>Portunoidea</taxon>
        <taxon>Portunidae</taxon>
        <taxon>Portuninae</taxon>
        <taxon>Portunus</taxon>
    </lineage>
</organism>
<feature type="region of interest" description="Disordered" evidence="1">
    <location>
        <begin position="1"/>
        <end position="61"/>
    </location>
</feature>
<evidence type="ECO:0000313" key="3">
    <source>
        <dbReference type="Proteomes" id="UP000324222"/>
    </source>
</evidence>
<gene>
    <name evidence="2" type="ORF">E2C01_090262</name>
</gene>
<accession>A0A5B7JPM7</accession>
<dbReference type="AlphaFoldDB" id="A0A5B7JPM7"/>
<keyword evidence="3" id="KW-1185">Reference proteome</keyword>
<dbReference type="EMBL" id="VSRR010100910">
    <property type="protein sequence ID" value="MPC95067.1"/>
    <property type="molecule type" value="Genomic_DNA"/>
</dbReference>